<gene>
    <name evidence="1" type="ORF">AMSG_10178</name>
</gene>
<dbReference type="RefSeq" id="XP_013753387.1">
    <property type="nucleotide sequence ID" value="XM_013897933.1"/>
</dbReference>
<evidence type="ECO:0000313" key="1">
    <source>
        <dbReference type="EMBL" id="KNC54937.1"/>
    </source>
</evidence>
<proteinExistence type="predicted"/>
<accession>A0A0L0DRQ7</accession>
<dbReference type="Proteomes" id="UP000054408">
    <property type="component" value="Unassembled WGS sequence"/>
</dbReference>
<reference evidence="1 2" key="1">
    <citation type="submission" date="2010-05" db="EMBL/GenBank/DDBJ databases">
        <title>The Genome Sequence of Thecamonas trahens ATCC 50062.</title>
        <authorList>
            <consortium name="The Broad Institute Genome Sequencing Platform"/>
            <person name="Russ C."/>
            <person name="Cuomo C."/>
            <person name="Shea T."/>
            <person name="Young S.K."/>
            <person name="Zeng Q."/>
            <person name="Koehrsen M."/>
            <person name="Haas B."/>
            <person name="Borodovsky M."/>
            <person name="Guigo R."/>
            <person name="Alvarado L."/>
            <person name="Berlin A."/>
            <person name="Bochicchio J."/>
            <person name="Borenstein D."/>
            <person name="Chapman S."/>
            <person name="Chen Z."/>
            <person name="Freedman E."/>
            <person name="Gellesch M."/>
            <person name="Goldberg J."/>
            <person name="Griggs A."/>
            <person name="Gujja S."/>
            <person name="Heilman E."/>
            <person name="Heiman D."/>
            <person name="Hepburn T."/>
            <person name="Howarth C."/>
            <person name="Jen D."/>
            <person name="Larson L."/>
            <person name="Mehta T."/>
            <person name="Park D."/>
            <person name="Pearson M."/>
            <person name="Roberts A."/>
            <person name="Saif S."/>
            <person name="Shenoy N."/>
            <person name="Sisk P."/>
            <person name="Stolte C."/>
            <person name="Sykes S."/>
            <person name="Thomson T."/>
            <person name="Walk T."/>
            <person name="White J."/>
            <person name="Yandava C."/>
            <person name="Burger G."/>
            <person name="Gray M.W."/>
            <person name="Holland P.W.H."/>
            <person name="King N."/>
            <person name="Lang F.B.F."/>
            <person name="Roger A.J."/>
            <person name="Ruiz-Trillo I."/>
            <person name="Lander E."/>
            <person name="Nusbaum C."/>
        </authorList>
    </citation>
    <scope>NUCLEOTIDE SEQUENCE [LARGE SCALE GENOMIC DNA]</scope>
    <source>
        <strain evidence="1 2">ATCC 50062</strain>
    </source>
</reference>
<sequence length="181" mass="19554">MYAEADLVDESNAEDEFDEVMATGAVGWKHVADIRVEFDDASGSHGEFKAAAVDESDDAGFVTLFAFDFAPMSRDVPTPISQGAYAPDRVYEFAFHSGTTFTLTTVGIDADSGDYVLTTFSGAKTVDEKEEPSFLSKYGTMIFMVAFLLGRPILTKWLGARQRANLKDDSADGSDAATNAE</sequence>
<organism evidence="1 2">
    <name type="scientific">Thecamonas trahens ATCC 50062</name>
    <dbReference type="NCBI Taxonomy" id="461836"/>
    <lineage>
        <taxon>Eukaryota</taxon>
        <taxon>Apusozoa</taxon>
        <taxon>Apusomonadida</taxon>
        <taxon>Apusomonadidae</taxon>
        <taxon>Thecamonas</taxon>
    </lineage>
</organism>
<evidence type="ECO:0000313" key="2">
    <source>
        <dbReference type="Proteomes" id="UP000054408"/>
    </source>
</evidence>
<protein>
    <submittedName>
        <fullName evidence="1">Uncharacterized protein</fullName>
    </submittedName>
</protein>
<dbReference type="EMBL" id="GL349493">
    <property type="protein sequence ID" value="KNC54937.1"/>
    <property type="molecule type" value="Genomic_DNA"/>
</dbReference>
<name>A0A0L0DRQ7_THETB</name>
<dbReference type="GeneID" id="25568463"/>
<keyword evidence="2" id="KW-1185">Reference proteome</keyword>
<dbReference type="AlphaFoldDB" id="A0A0L0DRQ7"/>